<evidence type="ECO:0000313" key="1">
    <source>
        <dbReference type="EMBL" id="SVD58788.1"/>
    </source>
</evidence>
<protein>
    <submittedName>
        <fullName evidence="1">Uncharacterized protein</fullName>
    </submittedName>
</protein>
<name>A0A382WKY7_9ZZZZ</name>
<reference evidence="1" key="1">
    <citation type="submission" date="2018-05" db="EMBL/GenBank/DDBJ databases">
        <authorList>
            <person name="Lanie J.A."/>
            <person name="Ng W.-L."/>
            <person name="Kazmierczak K.M."/>
            <person name="Andrzejewski T.M."/>
            <person name="Davidsen T.M."/>
            <person name="Wayne K.J."/>
            <person name="Tettelin H."/>
            <person name="Glass J.I."/>
            <person name="Rusch D."/>
            <person name="Podicherti R."/>
            <person name="Tsui H.-C.T."/>
            <person name="Winkler M.E."/>
        </authorList>
    </citation>
    <scope>NUCLEOTIDE SEQUENCE</scope>
</reference>
<feature type="non-terminal residue" evidence="1">
    <location>
        <position position="191"/>
    </location>
</feature>
<dbReference type="AlphaFoldDB" id="A0A382WKY7"/>
<gene>
    <name evidence="1" type="ORF">METZ01_LOCUS411642</name>
</gene>
<sequence>MGLYSLESKKMSECKKIAAIATAYYPFSHADVIISKFLKGFPADGELQAPKVEIVSMYMDQLHDKDVGVELAREHGVEMYFSIPSALCLGGKELAVDGVLIIGEHGDYAWNEKEQHLYPRRYFFEQACGVFASSGRSVPVFTDKHLSWSWQQAKWMYDRAKELDVPFMAGSSLPVAYRKPWLEHEMETPIE</sequence>
<proteinExistence type="predicted"/>
<organism evidence="1">
    <name type="scientific">marine metagenome</name>
    <dbReference type="NCBI Taxonomy" id="408172"/>
    <lineage>
        <taxon>unclassified sequences</taxon>
        <taxon>metagenomes</taxon>
        <taxon>ecological metagenomes</taxon>
    </lineage>
</organism>
<dbReference type="EMBL" id="UINC01160247">
    <property type="protein sequence ID" value="SVD58788.1"/>
    <property type="molecule type" value="Genomic_DNA"/>
</dbReference>
<accession>A0A382WKY7</accession>